<organism evidence="2 3">
    <name type="scientific">Aurantiacibacter sediminis</name>
    <dbReference type="NCBI Taxonomy" id="2793064"/>
    <lineage>
        <taxon>Bacteria</taxon>
        <taxon>Pseudomonadati</taxon>
        <taxon>Pseudomonadota</taxon>
        <taxon>Alphaproteobacteria</taxon>
        <taxon>Sphingomonadales</taxon>
        <taxon>Erythrobacteraceae</taxon>
        <taxon>Aurantiacibacter</taxon>
    </lineage>
</organism>
<feature type="transmembrane region" description="Helical" evidence="1">
    <location>
        <begin position="156"/>
        <end position="184"/>
    </location>
</feature>
<name>A0ABS0N5W9_9SPHN</name>
<dbReference type="EMBL" id="JAEANY010000003">
    <property type="protein sequence ID" value="MBH5323166.1"/>
    <property type="molecule type" value="Genomic_DNA"/>
</dbReference>
<evidence type="ECO:0000313" key="2">
    <source>
        <dbReference type="EMBL" id="MBH5323166.1"/>
    </source>
</evidence>
<evidence type="ECO:0000313" key="3">
    <source>
        <dbReference type="Proteomes" id="UP000602442"/>
    </source>
</evidence>
<dbReference type="InterPro" id="IPR003744">
    <property type="entry name" value="YhhQ"/>
</dbReference>
<keyword evidence="1" id="KW-1133">Transmembrane helix</keyword>
<proteinExistence type="inferred from homology"/>
<dbReference type="Pfam" id="PF02592">
    <property type="entry name" value="Vut_1"/>
    <property type="match status" value="1"/>
</dbReference>
<comment type="subcellular location">
    <subcellularLocation>
        <location evidence="1">Cell inner membrane</location>
        <topology evidence="1">Multi-pass membrane protein</topology>
    </subcellularLocation>
</comment>
<dbReference type="PANTHER" id="PTHR34300">
    <property type="entry name" value="QUEUOSINE PRECURSOR TRANSPORTER-RELATED"/>
    <property type="match status" value="1"/>
</dbReference>
<gene>
    <name evidence="2" type="ORF">I5L03_11285</name>
</gene>
<comment type="function">
    <text evidence="1">Involved in the import of queuosine (Q) precursors, required for Q precursor salvage.</text>
</comment>
<dbReference type="PANTHER" id="PTHR34300:SF2">
    <property type="entry name" value="QUEUOSINE PRECURSOR TRANSPORTER-RELATED"/>
    <property type="match status" value="1"/>
</dbReference>
<dbReference type="RefSeq" id="WP_197921863.1">
    <property type="nucleotide sequence ID" value="NZ_CAWPTA010000008.1"/>
</dbReference>
<keyword evidence="1" id="KW-0472">Membrane</keyword>
<feature type="transmembrane region" description="Helical" evidence="1">
    <location>
        <begin position="124"/>
        <end position="144"/>
    </location>
</feature>
<keyword evidence="1" id="KW-0997">Cell inner membrane</keyword>
<dbReference type="Proteomes" id="UP000602442">
    <property type="component" value="Unassembled WGS sequence"/>
</dbReference>
<dbReference type="NCBIfam" id="TIGR00697">
    <property type="entry name" value="queuosine precursor transporter"/>
    <property type="match status" value="1"/>
</dbReference>
<sequence>MTDTAATARALPMARSLFVITLLYGGMTVIAGVLAFKQFAIPIFDLGTIKVESGILAFLLLVVMSSTVSQLHGKAAADRLVLWGFLPLAFSIGLIWIVLALPASPQMPTENLDAFNTVHAQTPRIMAAGPVAYGVSLLLNVWIFNKLRGKGEGGGFWLMARGAIASAISQAIDTLIFITLAFYGEFPIGDLLVGQAIAKIVLSFALVPFLIAGAIAIAKKLDAQPAGEAS</sequence>
<evidence type="ECO:0000256" key="1">
    <source>
        <dbReference type="HAMAP-Rule" id="MF_02088"/>
    </source>
</evidence>
<comment type="caution">
    <text evidence="2">The sequence shown here is derived from an EMBL/GenBank/DDBJ whole genome shotgun (WGS) entry which is preliminary data.</text>
</comment>
<feature type="transmembrane region" description="Helical" evidence="1">
    <location>
        <begin position="196"/>
        <end position="218"/>
    </location>
</feature>
<keyword evidence="3" id="KW-1185">Reference proteome</keyword>
<feature type="transmembrane region" description="Helical" evidence="1">
    <location>
        <begin position="80"/>
        <end position="104"/>
    </location>
</feature>
<reference evidence="2 3" key="1">
    <citation type="submission" date="2020-11" db="EMBL/GenBank/DDBJ databases">
        <title>Erythrobacter sediminis sp. nov., a marine bacterium from a tidal flat of Garorim Bay.</title>
        <authorList>
            <person name="Kim D."/>
            <person name="Yoo Y."/>
            <person name="Kim J.-J."/>
        </authorList>
    </citation>
    <scope>NUCLEOTIDE SEQUENCE [LARGE SCALE GENOMIC DNA]</scope>
    <source>
        <strain evidence="2 3">JGD-13</strain>
    </source>
</reference>
<keyword evidence="1" id="KW-1003">Cell membrane</keyword>
<dbReference type="HAMAP" id="MF_02088">
    <property type="entry name" value="Q_prec_transport"/>
    <property type="match status" value="1"/>
</dbReference>
<keyword evidence="1" id="KW-0812">Transmembrane</keyword>
<feature type="transmembrane region" description="Helical" evidence="1">
    <location>
        <begin position="48"/>
        <end position="68"/>
    </location>
</feature>
<protein>
    <recommendedName>
        <fullName evidence="1">Probable queuosine precursor transporter</fullName>
        <shortName evidence="1">Q precursor transporter</shortName>
    </recommendedName>
</protein>
<comment type="similarity">
    <text evidence="1">Belongs to the vitamin uptake transporter (VUT/ECF) (TC 2.A.88) family. Q precursor transporter subfamily.</text>
</comment>
<accession>A0ABS0N5W9</accession>
<keyword evidence="1" id="KW-0813">Transport</keyword>
<feature type="transmembrane region" description="Helical" evidence="1">
    <location>
        <begin position="17"/>
        <end position="36"/>
    </location>
</feature>